<organism evidence="2 3">
    <name type="scientific">Microbacterium mcarthurae</name>
    <dbReference type="NCBI Taxonomy" id="3035918"/>
    <lineage>
        <taxon>Bacteria</taxon>
        <taxon>Bacillati</taxon>
        <taxon>Actinomycetota</taxon>
        <taxon>Actinomycetes</taxon>
        <taxon>Micrococcales</taxon>
        <taxon>Microbacteriaceae</taxon>
        <taxon>Microbacterium</taxon>
    </lineage>
</organism>
<dbReference type="SUPFAM" id="SSF51430">
    <property type="entry name" value="NAD(P)-linked oxidoreductase"/>
    <property type="match status" value="1"/>
</dbReference>
<evidence type="ECO:0000259" key="1">
    <source>
        <dbReference type="Pfam" id="PF00248"/>
    </source>
</evidence>
<dbReference type="PANTHER" id="PTHR43312">
    <property type="entry name" value="D-THREO-ALDOSE 1-DEHYDROGENASE"/>
    <property type="match status" value="1"/>
</dbReference>
<name>A0ABW9GHH2_9MICO</name>
<evidence type="ECO:0000313" key="2">
    <source>
        <dbReference type="EMBL" id="MFM2720005.1"/>
    </source>
</evidence>
<accession>A0ABW9GHH2</accession>
<dbReference type="EMBL" id="JAROCE010000001">
    <property type="protein sequence ID" value="MFM2720005.1"/>
    <property type="molecule type" value="Genomic_DNA"/>
</dbReference>
<sequence length="313" mass="33762">MSDDPVPPAALGLGLAAVGRPAYITAGRDDDLGAPAERSIAAMRARTHALLDEAWRLGIRYVDVARSYGHAEDFLGVWLREHPERATELTIGSKWGYAYVGGWRMDAEVHERKEHSVAMFQRQWPETLEALGRAPDLYLVHSITPDSPALADAALLDDLRRLADTGVRVGLSTSGPHQAAVLDRARELDRTPFTAVQATWNLIEGSVGPALVRAHDDGWTVVVKEVLANGELAAGPAEVAAAAATAGVPADAFAIGAARTQRGVDIVLSGASTVAQLRRGAHAAPLVVGDDERARWAVDPELYWRRRSERAWR</sequence>
<dbReference type="Pfam" id="PF00248">
    <property type="entry name" value="Aldo_ket_red"/>
    <property type="match status" value="1"/>
</dbReference>
<evidence type="ECO:0000313" key="3">
    <source>
        <dbReference type="Proteomes" id="UP001630303"/>
    </source>
</evidence>
<proteinExistence type="predicted"/>
<dbReference type="InterPro" id="IPR036812">
    <property type="entry name" value="NAD(P)_OxRdtase_dom_sf"/>
</dbReference>
<comment type="caution">
    <text evidence="2">The sequence shown here is derived from an EMBL/GenBank/DDBJ whole genome shotgun (WGS) entry which is preliminary data.</text>
</comment>
<dbReference type="Gene3D" id="3.20.20.100">
    <property type="entry name" value="NADP-dependent oxidoreductase domain"/>
    <property type="match status" value="1"/>
</dbReference>
<feature type="domain" description="NADP-dependent oxidoreductase" evidence="1">
    <location>
        <begin position="48"/>
        <end position="233"/>
    </location>
</feature>
<gene>
    <name evidence="2" type="ORF">P5G46_05770</name>
</gene>
<protein>
    <submittedName>
        <fullName evidence="2">Aldo/keto reductase</fullName>
    </submittedName>
</protein>
<dbReference type="InterPro" id="IPR053135">
    <property type="entry name" value="AKR2_Oxidoreductase"/>
</dbReference>
<dbReference type="PANTHER" id="PTHR43312:SF1">
    <property type="entry name" value="NADP-DEPENDENT OXIDOREDUCTASE DOMAIN-CONTAINING PROTEIN"/>
    <property type="match status" value="1"/>
</dbReference>
<dbReference type="Proteomes" id="UP001630303">
    <property type="component" value="Unassembled WGS sequence"/>
</dbReference>
<keyword evidence="3" id="KW-1185">Reference proteome</keyword>
<dbReference type="InterPro" id="IPR023210">
    <property type="entry name" value="NADP_OxRdtase_dom"/>
</dbReference>
<dbReference type="RefSeq" id="WP_408905175.1">
    <property type="nucleotide sequence ID" value="NZ_JAROCE010000001.1"/>
</dbReference>
<reference evidence="2 3" key="1">
    <citation type="submission" date="2023-03" db="EMBL/GenBank/DDBJ databases">
        <title>MT1 and MT2 Draft Genomes of Novel Species.</title>
        <authorList>
            <person name="Venkateswaran K."/>
        </authorList>
    </citation>
    <scope>NUCLEOTIDE SEQUENCE [LARGE SCALE GENOMIC DNA]</scope>
    <source>
        <strain evidence="2 3">IF8SW-P5</strain>
    </source>
</reference>